<dbReference type="GO" id="GO:0003676">
    <property type="term" value="F:nucleic acid binding"/>
    <property type="evidence" value="ECO:0007669"/>
    <property type="project" value="InterPro"/>
</dbReference>
<evidence type="ECO:0000313" key="4">
    <source>
        <dbReference type="Proteomes" id="UP000225706"/>
    </source>
</evidence>
<dbReference type="PROSITE" id="PS50994">
    <property type="entry name" value="INTEGRASE"/>
    <property type="match status" value="1"/>
</dbReference>
<gene>
    <name evidence="3" type="primary">K02A2.6</name>
    <name evidence="3" type="ORF">AWC38_SpisGene23318</name>
</gene>
<dbReference type="InterPro" id="IPR050951">
    <property type="entry name" value="Retrovirus_Pol_polyprotein"/>
</dbReference>
<dbReference type="InterPro" id="IPR012337">
    <property type="entry name" value="RNaseH-like_sf"/>
</dbReference>
<name>A0A2B4R857_STYPI</name>
<protein>
    <submittedName>
        <fullName evidence="3">Uncharacterized protein K02A2.6</fullName>
    </submittedName>
</protein>
<sequence>MEKRFGFGGIALKWFKSYLEHRVQSVKIKHSISKPRHISYGVVQGLVLGPLLFLMYTSLTEDIVAEHGLNCIMYADDSQLYIKINSSDRMPGMERLISCVNKIMEWAKKNRLQCNPSKTEIIHFLSRFSKNPPFRNINIGDDIINLSNTVRDIGVMLDSVMNLRPLINSICKSSSLAIRNIGRVHKYLSTQQSERLIHAFISSRLDHCNSLLYGLPICDIEKFQRIRNTAARLLVGAKSRDSITPILMKLHWLPVTKRIQFKMLLIAYKALNDMAPTYLVELLSRYIPARNLRSSNMNLLEVPTIRTKTEKCQFGLEQIEFFGQVFTKDGLKPSADKVTAVKECGVPESKEVKAKIPPRIEKWIMEMQHMDYELVYEPGKDKADPLDFLSRHPLPETGRDETEKIIKWNVNTEHAVVITRIREDTQKDEIMQRLTKRIAKGDWEKHKRDKDVEPYQHVKQELSVAEGPIFREHRIVLPPAPQRKVCYECQVATKGDKEEPIKVTSISNRPWDTVSIDNGGPYLDGHYNLVLIDKRTRYPVVESVPSTDFQTNKERLKHIFATYGTLRRIERENGPPFNSKEFNEPAKQEGFQPHRVTPLHPRANGEVERFMQTLSKTEQIANLQGKNRLERRDTVQDMLIAYRSTPHPAMGVAPYEALKGTTMRTKLDYIGPKQRRNERDDIINRRDAEYKQNMKQQREGRKTRENNLPLGGYVLIKQPGKNRWSTPYEPVFYIVYNICGSQIKARHVTD</sequence>
<dbReference type="AlphaFoldDB" id="A0A2B4R857"/>
<dbReference type="OrthoDB" id="5982782at2759"/>
<evidence type="ECO:0000259" key="1">
    <source>
        <dbReference type="PROSITE" id="PS50878"/>
    </source>
</evidence>
<dbReference type="GO" id="GO:0015074">
    <property type="term" value="P:DNA integration"/>
    <property type="evidence" value="ECO:0007669"/>
    <property type="project" value="InterPro"/>
</dbReference>
<dbReference type="PANTHER" id="PTHR37984:SF5">
    <property type="entry name" value="PROTEIN NYNRIN-LIKE"/>
    <property type="match status" value="1"/>
</dbReference>
<feature type="domain" description="Integrase catalytic" evidence="2">
    <location>
        <begin position="506"/>
        <end position="662"/>
    </location>
</feature>
<evidence type="ECO:0000313" key="3">
    <source>
        <dbReference type="EMBL" id="PFX12680.1"/>
    </source>
</evidence>
<evidence type="ECO:0000259" key="2">
    <source>
        <dbReference type="PROSITE" id="PS50994"/>
    </source>
</evidence>
<dbReference type="EMBL" id="LSMT01001234">
    <property type="protein sequence ID" value="PFX12680.1"/>
    <property type="molecule type" value="Genomic_DNA"/>
</dbReference>
<dbReference type="PANTHER" id="PTHR37984">
    <property type="entry name" value="PROTEIN CBG26694"/>
    <property type="match status" value="1"/>
</dbReference>
<dbReference type="Proteomes" id="UP000225706">
    <property type="component" value="Unassembled WGS sequence"/>
</dbReference>
<organism evidence="3 4">
    <name type="scientific">Stylophora pistillata</name>
    <name type="common">Smooth cauliflower coral</name>
    <dbReference type="NCBI Taxonomy" id="50429"/>
    <lineage>
        <taxon>Eukaryota</taxon>
        <taxon>Metazoa</taxon>
        <taxon>Cnidaria</taxon>
        <taxon>Anthozoa</taxon>
        <taxon>Hexacorallia</taxon>
        <taxon>Scleractinia</taxon>
        <taxon>Astrocoeniina</taxon>
        <taxon>Pocilloporidae</taxon>
        <taxon>Stylophora</taxon>
    </lineage>
</organism>
<reference evidence="4" key="1">
    <citation type="journal article" date="2017" name="bioRxiv">
        <title>Comparative analysis of the genomes of Stylophora pistillata and Acropora digitifera provides evidence for extensive differences between species of corals.</title>
        <authorList>
            <person name="Voolstra C.R."/>
            <person name="Li Y."/>
            <person name="Liew Y.J."/>
            <person name="Baumgarten S."/>
            <person name="Zoccola D."/>
            <person name="Flot J.-F."/>
            <person name="Tambutte S."/>
            <person name="Allemand D."/>
            <person name="Aranda M."/>
        </authorList>
    </citation>
    <scope>NUCLEOTIDE SEQUENCE [LARGE SCALE GENOMIC DNA]</scope>
</reference>
<dbReference type="InterPro" id="IPR001584">
    <property type="entry name" value="Integrase_cat-core"/>
</dbReference>
<dbReference type="PROSITE" id="PS50878">
    <property type="entry name" value="RT_POL"/>
    <property type="match status" value="1"/>
</dbReference>
<dbReference type="Pfam" id="PF00078">
    <property type="entry name" value="RVT_1"/>
    <property type="match status" value="1"/>
</dbReference>
<keyword evidence="4" id="KW-1185">Reference proteome</keyword>
<comment type="caution">
    <text evidence="3">The sequence shown here is derived from an EMBL/GenBank/DDBJ whole genome shotgun (WGS) entry which is preliminary data.</text>
</comment>
<dbReference type="InterPro" id="IPR036397">
    <property type="entry name" value="RNaseH_sf"/>
</dbReference>
<dbReference type="InterPro" id="IPR000477">
    <property type="entry name" value="RT_dom"/>
</dbReference>
<dbReference type="SUPFAM" id="SSF56672">
    <property type="entry name" value="DNA/RNA polymerases"/>
    <property type="match status" value="1"/>
</dbReference>
<dbReference type="Gene3D" id="3.30.420.10">
    <property type="entry name" value="Ribonuclease H-like superfamily/Ribonuclease H"/>
    <property type="match status" value="1"/>
</dbReference>
<proteinExistence type="predicted"/>
<accession>A0A2B4R857</accession>
<dbReference type="SUPFAM" id="SSF53098">
    <property type="entry name" value="Ribonuclease H-like"/>
    <property type="match status" value="1"/>
</dbReference>
<feature type="domain" description="Reverse transcriptase" evidence="1">
    <location>
        <begin position="1"/>
        <end position="139"/>
    </location>
</feature>
<dbReference type="InterPro" id="IPR043502">
    <property type="entry name" value="DNA/RNA_pol_sf"/>
</dbReference>